<name>A0A1S1P142_METEX</name>
<reference evidence="2 3" key="1">
    <citation type="submission" date="2016-10" db="EMBL/GenBank/DDBJ databases">
        <title>Draft genome sequence of Methylobacterium extorquens CP3, a seed endophyte of Crotalaria pumila with plant growth-promoting and metal tolerance properties.</title>
        <authorList>
            <person name="Sanchez-Lopez A.S."/>
            <person name="Van Hamme J.D."/>
            <person name="Thijs S."/>
            <person name="Mcammond B.M."/>
            <person name="Stevens V."/>
            <person name="Gonzalez-Chavez M.D.C."/>
            <person name="Vangronsveld J."/>
        </authorList>
    </citation>
    <scope>NUCLEOTIDE SEQUENCE [LARGE SCALE GENOMIC DNA]</scope>
    <source>
        <strain evidence="2 3">CP3</strain>
    </source>
</reference>
<feature type="region of interest" description="Disordered" evidence="1">
    <location>
        <begin position="79"/>
        <end position="99"/>
    </location>
</feature>
<evidence type="ECO:0000256" key="1">
    <source>
        <dbReference type="SAM" id="MobiDB-lite"/>
    </source>
</evidence>
<sequence>MTSPPASLWKTWAAMVPDSVGASFTSVTESVTCAVVAAPRASVATTLMVVPLSVSWLSAAPAARRSSVWPVSALRTTTKRGSDTAKLTASPSASMAESRPTRAPAAFSATAPVSVMPVGAPFGASTRSKVKRSKRRDSPPIAWPLSVMTLPASTRTIVSKVIALRLPAFAAVPRGASGLTKLPGPASLRTTVEVPPIRSWVPSTDSEKVLAPSVSSKT</sequence>
<gene>
    <name evidence="2" type="ORF">BK022_10430</name>
</gene>
<feature type="compositionally biased region" description="Polar residues" evidence="1">
    <location>
        <begin position="85"/>
        <end position="95"/>
    </location>
</feature>
<dbReference type="Proteomes" id="UP000180215">
    <property type="component" value="Unassembled WGS sequence"/>
</dbReference>
<proteinExistence type="predicted"/>
<dbReference type="AlphaFoldDB" id="A0A1S1P142"/>
<organism evidence="2 3">
    <name type="scientific">Methylorubrum extorquens</name>
    <name type="common">Methylobacterium dichloromethanicum</name>
    <name type="synonym">Methylobacterium extorquens</name>
    <dbReference type="NCBI Taxonomy" id="408"/>
    <lineage>
        <taxon>Bacteria</taxon>
        <taxon>Pseudomonadati</taxon>
        <taxon>Pseudomonadota</taxon>
        <taxon>Alphaproteobacteria</taxon>
        <taxon>Hyphomicrobiales</taxon>
        <taxon>Methylobacteriaceae</taxon>
        <taxon>Methylorubrum</taxon>
    </lineage>
</organism>
<protein>
    <submittedName>
        <fullName evidence="2">Uncharacterized protein</fullName>
    </submittedName>
</protein>
<accession>A0A1S1P142</accession>
<comment type="caution">
    <text evidence="2">The sequence shown here is derived from an EMBL/GenBank/DDBJ whole genome shotgun (WGS) entry which is preliminary data.</text>
</comment>
<evidence type="ECO:0000313" key="2">
    <source>
        <dbReference type="EMBL" id="OHV16698.1"/>
    </source>
</evidence>
<dbReference type="EMBL" id="MNAO01000099">
    <property type="protein sequence ID" value="OHV16698.1"/>
    <property type="molecule type" value="Genomic_DNA"/>
</dbReference>
<evidence type="ECO:0000313" key="3">
    <source>
        <dbReference type="Proteomes" id="UP000180215"/>
    </source>
</evidence>